<keyword evidence="2" id="KW-0012">Acyltransferase</keyword>
<evidence type="ECO:0000256" key="1">
    <source>
        <dbReference type="ARBA" id="ARBA00022679"/>
    </source>
</evidence>
<protein>
    <submittedName>
        <fullName evidence="4">GNAT family N-acetyltransferase</fullName>
    </submittedName>
</protein>
<accession>A0A2A5JTS9</accession>
<organism evidence="4 5">
    <name type="scientific">Pseudoalteromonas piscicida</name>
    <dbReference type="NCBI Taxonomy" id="43662"/>
    <lineage>
        <taxon>Bacteria</taxon>
        <taxon>Pseudomonadati</taxon>
        <taxon>Pseudomonadota</taxon>
        <taxon>Gammaproteobacteria</taxon>
        <taxon>Alteromonadales</taxon>
        <taxon>Pseudoalteromonadaceae</taxon>
        <taxon>Pseudoalteromonas</taxon>
    </lineage>
</organism>
<evidence type="ECO:0000313" key="5">
    <source>
        <dbReference type="Proteomes" id="UP000228621"/>
    </source>
</evidence>
<dbReference type="InterPro" id="IPR000182">
    <property type="entry name" value="GNAT_dom"/>
</dbReference>
<comment type="caution">
    <text evidence="4">The sequence shown here is derived from an EMBL/GenBank/DDBJ whole genome shotgun (WGS) entry which is preliminary data.</text>
</comment>
<dbReference type="PANTHER" id="PTHR43877">
    <property type="entry name" value="AMINOALKYLPHOSPHONATE N-ACETYLTRANSFERASE-RELATED-RELATED"/>
    <property type="match status" value="1"/>
</dbReference>
<evidence type="ECO:0000313" key="4">
    <source>
        <dbReference type="EMBL" id="PCK32777.1"/>
    </source>
</evidence>
<dbReference type="InterPro" id="IPR050832">
    <property type="entry name" value="Bact_Acetyltransf"/>
</dbReference>
<dbReference type="AlphaFoldDB" id="A0A2A5JTS9"/>
<proteinExistence type="predicted"/>
<sequence length="202" mass="22601">MDIAELDEKAFVDVFNLPKKITIKPATSADIEEMALVTQVSWQAAFKGFLPEQIIHGGSAAFFTSIWSEIVKNTSNQTALVITDGRKILGCGAAGVYRRMHNPVSHKVSKVNAGELYRGYILPSHQNLGLGQALLKARLLTLYERGCHSAYTWIYKKNNQARSFYEKHGAVCLDQAQGMTMDRFMVDEVCYGIEVNRVFDFS</sequence>
<keyword evidence="5" id="KW-1185">Reference proteome</keyword>
<dbReference type="CDD" id="cd04301">
    <property type="entry name" value="NAT_SF"/>
    <property type="match status" value="1"/>
</dbReference>
<dbReference type="OrthoDB" id="5292888at2"/>
<dbReference type="EMBL" id="NKHF01000024">
    <property type="protein sequence ID" value="PCK32777.1"/>
    <property type="molecule type" value="Genomic_DNA"/>
</dbReference>
<evidence type="ECO:0000256" key="2">
    <source>
        <dbReference type="ARBA" id="ARBA00023315"/>
    </source>
</evidence>
<dbReference type="Gene3D" id="3.40.630.30">
    <property type="match status" value="1"/>
</dbReference>
<name>A0A2A5JTS9_PSEO7</name>
<dbReference type="PROSITE" id="PS51186">
    <property type="entry name" value="GNAT"/>
    <property type="match status" value="1"/>
</dbReference>
<reference evidence="5" key="1">
    <citation type="journal article" date="2019" name="Genome Announc.">
        <title>Draft Genome Sequence of Pseudoalteromonas piscicida Strain 36Y ROTHPW, an Hypersaline Seawater Isolate from the South Coast of Sonora, Mexico.</title>
        <authorList>
            <person name="Sanchez-Diaz R."/>
            <person name="Molina-Garza Z.J."/>
            <person name="Cruz-Suarez L.E."/>
            <person name="Selvin J."/>
            <person name="Kiran G.S."/>
            <person name="Ibarra-Gamez J.C."/>
            <person name="Gomez-Gil B."/>
            <person name="Galaviz-Silva L."/>
        </authorList>
    </citation>
    <scope>NUCLEOTIDE SEQUENCE [LARGE SCALE GENOMIC DNA]</scope>
    <source>
        <strain evidence="5">36Y_RITHPW</strain>
    </source>
</reference>
<dbReference type="SUPFAM" id="SSF55729">
    <property type="entry name" value="Acyl-CoA N-acyltransferases (Nat)"/>
    <property type="match status" value="1"/>
</dbReference>
<keyword evidence="1 4" id="KW-0808">Transferase</keyword>
<dbReference type="GO" id="GO:0016747">
    <property type="term" value="F:acyltransferase activity, transferring groups other than amino-acyl groups"/>
    <property type="evidence" value="ECO:0007669"/>
    <property type="project" value="InterPro"/>
</dbReference>
<gene>
    <name evidence="4" type="ORF">CEX98_05090</name>
</gene>
<dbReference type="RefSeq" id="WP_099641039.1">
    <property type="nucleotide sequence ID" value="NZ_JAQPZX010000003.1"/>
</dbReference>
<dbReference type="InterPro" id="IPR016181">
    <property type="entry name" value="Acyl_CoA_acyltransferase"/>
</dbReference>
<dbReference type="Pfam" id="PF00583">
    <property type="entry name" value="Acetyltransf_1"/>
    <property type="match status" value="1"/>
</dbReference>
<evidence type="ECO:0000259" key="3">
    <source>
        <dbReference type="PROSITE" id="PS51186"/>
    </source>
</evidence>
<feature type="domain" description="N-acetyltransferase" evidence="3">
    <location>
        <begin position="21"/>
        <end position="196"/>
    </location>
</feature>
<dbReference type="Proteomes" id="UP000228621">
    <property type="component" value="Unassembled WGS sequence"/>
</dbReference>